<reference evidence="1 2" key="1">
    <citation type="journal article" date="2019" name="Sci. Rep.">
        <title>Orb-weaving spider Araneus ventricosus genome elucidates the spidroin gene catalogue.</title>
        <authorList>
            <person name="Kono N."/>
            <person name="Nakamura H."/>
            <person name="Ohtoshi R."/>
            <person name="Moran D.A.P."/>
            <person name="Shinohara A."/>
            <person name="Yoshida Y."/>
            <person name="Fujiwara M."/>
            <person name="Mori M."/>
            <person name="Tomita M."/>
            <person name="Arakawa K."/>
        </authorList>
    </citation>
    <scope>NUCLEOTIDE SEQUENCE [LARGE SCALE GENOMIC DNA]</scope>
</reference>
<gene>
    <name evidence="1" type="ORF">AVEN_258522_1</name>
</gene>
<proteinExistence type="predicted"/>
<feature type="non-terminal residue" evidence="1">
    <location>
        <position position="1"/>
    </location>
</feature>
<evidence type="ECO:0000313" key="1">
    <source>
        <dbReference type="EMBL" id="GBN08865.1"/>
    </source>
</evidence>
<keyword evidence="2" id="KW-1185">Reference proteome</keyword>
<dbReference type="Proteomes" id="UP000499080">
    <property type="component" value="Unassembled WGS sequence"/>
</dbReference>
<organism evidence="1 2">
    <name type="scientific">Araneus ventricosus</name>
    <name type="common">Orbweaver spider</name>
    <name type="synonym">Epeira ventricosa</name>
    <dbReference type="NCBI Taxonomy" id="182803"/>
    <lineage>
        <taxon>Eukaryota</taxon>
        <taxon>Metazoa</taxon>
        <taxon>Ecdysozoa</taxon>
        <taxon>Arthropoda</taxon>
        <taxon>Chelicerata</taxon>
        <taxon>Arachnida</taxon>
        <taxon>Araneae</taxon>
        <taxon>Araneomorphae</taxon>
        <taxon>Entelegynae</taxon>
        <taxon>Araneoidea</taxon>
        <taxon>Araneidae</taxon>
        <taxon>Araneus</taxon>
    </lineage>
</organism>
<name>A0A4Y2L2N0_ARAVE</name>
<protein>
    <submittedName>
        <fullName evidence="1">Uncharacterized protein</fullName>
    </submittedName>
</protein>
<dbReference type="EMBL" id="BGPR01275039">
    <property type="protein sequence ID" value="GBN08865.1"/>
    <property type="molecule type" value="Genomic_DNA"/>
</dbReference>
<accession>A0A4Y2L2N0</accession>
<dbReference type="AlphaFoldDB" id="A0A4Y2L2N0"/>
<evidence type="ECO:0000313" key="2">
    <source>
        <dbReference type="Proteomes" id="UP000499080"/>
    </source>
</evidence>
<dbReference type="OrthoDB" id="6468716at2759"/>
<comment type="caution">
    <text evidence="1">The sequence shown here is derived from an EMBL/GenBank/DDBJ whole genome shotgun (WGS) entry which is preliminary data.</text>
</comment>
<sequence>ESSSPAEYIENNYISFQQKINIIEDMKELPADVSFIIQAVDLAYKQSYKFCSTIQNSNEVLT</sequence>